<dbReference type="Pfam" id="PF01494">
    <property type="entry name" value="FAD_binding_3"/>
    <property type="match status" value="1"/>
</dbReference>
<gene>
    <name evidence="6" type="ORF">BGZ70_006031</name>
</gene>
<accession>A0A9P6IP20</accession>
<evidence type="ECO:0000313" key="7">
    <source>
        <dbReference type="Proteomes" id="UP000738359"/>
    </source>
</evidence>
<dbReference type="GO" id="GO:0004497">
    <property type="term" value="F:monooxygenase activity"/>
    <property type="evidence" value="ECO:0007669"/>
    <property type="project" value="InterPro"/>
</dbReference>
<comment type="similarity">
    <text evidence="1">Belongs to the paxM FAD-dependent monooxygenase family.</text>
</comment>
<dbReference type="InterPro" id="IPR036188">
    <property type="entry name" value="FAD/NAD-bd_sf"/>
</dbReference>
<dbReference type="PRINTS" id="PR00420">
    <property type="entry name" value="RNGMNOXGNASE"/>
</dbReference>
<feature type="non-terminal residue" evidence="6">
    <location>
        <position position="188"/>
    </location>
</feature>
<dbReference type="OrthoDB" id="655030at2759"/>
<name>A0A9P6IP20_MORAP</name>
<evidence type="ECO:0000256" key="1">
    <source>
        <dbReference type="ARBA" id="ARBA00007992"/>
    </source>
</evidence>
<evidence type="ECO:0000259" key="5">
    <source>
        <dbReference type="Pfam" id="PF01494"/>
    </source>
</evidence>
<keyword evidence="7" id="KW-1185">Reference proteome</keyword>
<keyword evidence="3" id="KW-0274">FAD</keyword>
<proteinExistence type="inferred from homology"/>
<dbReference type="Gene3D" id="3.50.50.60">
    <property type="entry name" value="FAD/NAD(P)-binding domain"/>
    <property type="match status" value="1"/>
</dbReference>
<protein>
    <recommendedName>
        <fullName evidence="5">FAD-binding domain-containing protein</fullName>
    </recommendedName>
</protein>
<dbReference type="Proteomes" id="UP000738359">
    <property type="component" value="Unassembled WGS sequence"/>
</dbReference>
<keyword evidence="2" id="KW-0285">Flavoprotein</keyword>
<comment type="caution">
    <text evidence="6">The sequence shown here is derived from an EMBL/GenBank/DDBJ whole genome shotgun (WGS) entry which is preliminary data.</text>
</comment>
<dbReference type="PANTHER" id="PTHR47356">
    <property type="entry name" value="FAD-DEPENDENT MONOOXYGENASE ASQG-RELATED"/>
    <property type="match status" value="1"/>
</dbReference>
<feature type="domain" description="FAD-binding" evidence="5">
    <location>
        <begin position="8"/>
        <end position="187"/>
    </location>
</feature>
<evidence type="ECO:0000256" key="3">
    <source>
        <dbReference type="ARBA" id="ARBA00022827"/>
    </source>
</evidence>
<keyword evidence="4" id="KW-0560">Oxidoreductase</keyword>
<dbReference type="SUPFAM" id="SSF51905">
    <property type="entry name" value="FAD/NAD(P)-binding domain"/>
    <property type="match status" value="1"/>
</dbReference>
<dbReference type="InterPro" id="IPR050562">
    <property type="entry name" value="FAD_mOase_fung"/>
</dbReference>
<evidence type="ECO:0000256" key="2">
    <source>
        <dbReference type="ARBA" id="ARBA00022630"/>
    </source>
</evidence>
<dbReference type="PANTHER" id="PTHR47356:SF2">
    <property type="entry name" value="FAD-BINDING DOMAIN-CONTAINING PROTEIN-RELATED"/>
    <property type="match status" value="1"/>
</dbReference>
<sequence length="188" mass="19941">MSATNPTKTKVLIVGAGPGGLTLGILLERAGIDYLLLERTPSIRPLGSAIALSSVVQPVFAQLGLLEEIHEHSKPISGMTILEEAQADQGEIGTLSNVMPGSDTKERYGYYTRVMPRPTFYNILLKEIPMARLLLNKKVVSFEEYESKSQAATGAGGGDAGGVMVKCADGSEYHAQILVGADGAYSTI</sequence>
<evidence type="ECO:0000313" key="6">
    <source>
        <dbReference type="EMBL" id="KAF9943157.1"/>
    </source>
</evidence>
<evidence type="ECO:0000256" key="4">
    <source>
        <dbReference type="ARBA" id="ARBA00023002"/>
    </source>
</evidence>
<dbReference type="EMBL" id="JAAAHY010003305">
    <property type="protein sequence ID" value="KAF9943157.1"/>
    <property type="molecule type" value="Genomic_DNA"/>
</dbReference>
<dbReference type="GO" id="GO:0071949">
    <property type="term" value="F:FAD binding"/>
    <property type="evidence" value="ECO:0007669"/>
    <property type="project" value="InterPro"/>
</dbReference>
<dbReference type="AlphaFoldDB" id="A0A9P6IP20"/>
<organism evidence="6 7">
    <name type="scientific">Mortierella alpina</name>
    <name type="common">Oleaginous fungus</name>
    <name type="synonym">Mortierella renispora</name>
    <dbReference type="NCBI Taxonomy" id="64518"/>
    <lineage>
        <taxon>Eukaryota</taxon>
        <taxon>Fungi</taxon>
        <taxon>Fungi incertae sedis</taxon>
        <taxon>Mucoromycota</taxon>
        <taxon>Mortierellomycotina</taxon>
        <taxon>Mortierellomycetes</taxon>
        <taxon>Mortierellales</taxon>
        <taxon>Mortierellaceae</taxon>
        <taxon>Mortierella</taxon>
    </lineage>
</organism>
<dbReference type="InterPro" id="IPR002938">
    <property type="entry name" value="FAD-bd"/>
</dbReference>
<reference evidence="6" key="1">
    <citation type="journal article" date="2020" name="Fungal Divers.">
        <title>Resolving the Mortierellaceae phylogeny through synthesis of multi-gene phylogenetics and phylogenomics.</title>
        <authorList>
            <person name="Vandepol N."/>
            <person name="Liber J."/>
            <person name="Desiro A."/>
            <person name="Na H."/>
            <person name="Kennedy M."/>
            <person name="Barry K."/>
            <person name="Grigoriev I.V."/>
            <person name="Miller A.N."/>
            <person name="O'Donnell K."/>
            <person name="Stajich J.E."/>
            <person name="Bonito G."/>
        </authorList>
    </citation>
    <scope>NUCLEOTIDE SEQUENCE</scope>
    <source>
        <strain evidence="6">CK1249</strain>
    </source>
</reference>